<keyword evidence="4" id="KW-1185">Reference proteome</keyword>
<evidence type="ECO:0000256" key="1">
    <source>
        <dbReference type="SAM" id="MobiDB-lite"/>
    </source>
</evidence>
<feature type="region of interest" description="Disordered" evidence="1">
    <location>
        <begin position="399"/>
        <end position="418"/>
    </location>
</feature>
<dbReference type="EMBL" id="CAUYUE010000007">
    <property type="protein sequence ID" value="CAK0782613.1"/>
    <property type="molecule type" value="Genomic_DNA"/>
</dbReference>
<feature type="compositionally biased region" description="Polar residues" evidence="1">
    <location>
        <begin position="495"/>
        <end position="507"/>
    </location>
</feature>
<dbReference type="SUPFAM" id="SSF48452">
    <property type="entry name" value="TPR-like"/>
    <property type="match status" value="1"/>
</dbReference>
<feature type="chain" id="PRO_5043684838" evidence="2">
    <location>
        <begin position="17"/>
        <end position="939"/>
    </location>
</feature>
<evidence type="ECO:0000313" key="4">
    <source>
        <dbReference type="Proteomes" id="UP001314263"/>
    </source>
</evidence>
<feature type="region of interest" description="Disordered" evidence="1">
    <location>
        <begin position="445"/>
        <end position="530"/>
    </location>
</feature>
<feature type="compositionally biased region" description="Polar residues" evidence="1">
    <location>
        <begin position="404"/>
        <end position="418"/>
    </location>
</feature>
<comment type="caution">
    <text evidence="3">The sequence shown here is derived from an EMBL/GenBank/DDBJ whole genome shotgun (WGS) entry which is preliminary data.</text>
</comment>
<dbReference type="AlphaFoldDB" id="A0AAV1I7W4"/>
<feature type="compositionally biased region" description="Low complexity" evidence="1">
    <location>
        <begin position="603"/>
        <end position="617"/>
    </location>
</feature>
<organism evidence="3 4">
    <name type="scientific">Coccomyxa viridis</name>
    <dbReference type="NCBI Taxonomy" id="1274662"/>
    <lineage>
        <taxon>Eukaryota</taxon>
        <taxon>Viridiplantae</taxon>
        <taxon>Chlorophyta</taxon>
        <taxon>core chlorophytes</taxon>
        <taxon>Trebouxiophyceae</taxon>
        <taxon>Trebouxiophyceae incertae sedis</taxon>
        <taxon>Coccomyxaceae</taxon>
        <taxon>Coccomyxa</taxon>
    </lineage>
</organism>
<feature type="signal peptide" evidence="2">
    <location>
        <begin position="1"/>
        <end position="16"/>
    </location>
</feature>
<dbReference type="Proteomes" id="UP001314263">
    <property type="component" value="Unassembled WGS sequence"/>
</dbReference>
<keyword evidence="2" id="KW-0732">Signal</keyword>
<feature type="compositionally biased region" description="Low complexity" evidence="1">
    <location>
        <begin position="464"/>
        <end position="479"/>
    </location>
</feature>
<proteinExistence type="predicted"/>
<name>A0AAV1I7W4_9CHLO</name>
<feature type="compositionally biased region" description="Polar residues" evidence="1">
    <location>
        <begin position="625"/>
        <end position="643"/>
    </location>
</feature>
<feature type="compositionally biased region" description="Gly residues" evidence="1">
    <location>
        <begin position="454"/>
        <end position="463"/>
    </location>
</feature>
<accession>A0AAV1I7W4</accession>
<dbReference type="InterPro" id="IPR011990">
    <property type="entry name" value="TPR-like_helical_dom_sf"/>
</dbReference>
<feature type="compositionally biased region" description="Polar residues" evidence="1">
    <location>
        <begin position="664"/>
        <end position="680"/>
    </location>
</feature>
<feature type="compositionally biased region" description="Basic and acidic residues" evidence="1">
    <location>
        <begin position="484"/>
        <end position="493"/>
    </location>
</feature>
<dbReference type="Gene3D" id="1.25.40.10">
    <property type="entry name" value="Tetratricopeptide repeat domain"/>
    <property type="match status" value="2"/>
</dbReference>
<feature type="region of interest" description="Disordered" evidence="1">
    <location>
        <begin position="601"/>
        <end position="699"/>
    </location>
</feature>
<dbReference type="PANTHER" id="PTHR36888:SF2">
    <property type="entry name" value="TETRATRICOPEPTIDE REPEAT (TPR)-LIKE SUPERFAMILY PROTEIN"/>
    <property type="match status" value="1"/>
</dbReference>
<evidence type="ECO:0000313" key="3">
    <source>
        <dbReference type="EMBL" id="CAK0782613.1"/>
    </source>
</evidence>
<sequence length="939" mass="98009">MEAILVGLPVVLPLLALYASRKREKAVLEAALLEVRAAWQGAAQQLQQRDAVQVAQVAQAVQQLRADLQQQLPSGKLKAIESKLAALEGSVLSAGRSAQSAARSLDAAGAQMADAAAARMDKIGQELLRDVQEGLQSNASVPLKQLSTLNAKLEGIESNLAILEDAQAENVRQMAQEVVAAVEDSEAQVQRALQTEARRSAESLQRLPALLAAALPVMDVTALQALPEGGSALSRQRQACQLAPADKAWLQSMLESAMQQAADKVLDAQGRRDVKAIPALLAEEQWEALGRRLQGIESSLQGAPNLEAASSEAREAQMQSLMQLETIQSDMSAALAAAREAQGGGLVLQDSLAKVTTLIETLAAQRDRGANAIDGTAMDAMLKDLQKVSSELSKSRAAMEAALQESTPPGTAAAHSSLSMSAVQEAARAAAAEILKQLQHDGKLGGAAHSISGPGQGTTGSNGAGQAAAANGAPKGYKGNPNDTRADAFKKMQELLTSQDSSSSPAPHQQGPASPGQPAEGTAQPDTDDLVPISAWLGQDSGQEAMDRRIAEEALLAGVDAISEQALHEASVATSGAAGFAPGAAEGLASAPVQRQLDRTLASDSLSSDIQPSSGLSGRDDERTGTTAQGCAEISASSSSQETGFAADGSGNGVSTGRHAPSEETASNEQTSRGESSSAYVSRDPAGQQEAYREGSGAEAAQEQLAGLLEEGKALLRQGRELSRGGYDYGEADALLQDAMACFEEAAAIEPTSVKVLGNWGNALMAYGNLKKRYLSALQEGPEPYSYEERDAASLAEEQITGEAEAALVVAGQKFLAVVEQNPEDARALGNWGNALCLRAELAQDAVVACALYEAAVAKYEAVLEMDTRNQAILRNCAFALYDLGRLQPDPSSKTARQLLEDAARYFQDVLMLSGEDENVAAALDNCMADLEDVRAMST</sequence>
<protein>
    <submittedName>
        <fullName evidence="3">Uncharacterized protein</fullName>
    </submittedName>
</protein>
<dbReference type="PANTHER" id="PTHR36888">
    <property type="entry name" value="TETRATRICOPEPTIDE-LIKE HELICAL DOMAIN-CONTAINING PROTEIN-RELATED"/>
    <property type="match status" value="1"/>
</dbReference>
<gene>
    <name evidence="3" type="ORF">CVIRNUC_005815</name>
</gene>
<evidence type="ECO:0000256" key="2">
    <source>
        <dbReference type="SAM" id="SignalP"/>
    </source>
</evidence>
<reference evidence="3 4" key="1">
    <citation type="submission" date="2023-10" db="EMBL/GenBank/DDBJ databases">
        <authorList>
            <person name="Maclean D."/>
            <person name="Macfadyen A."/>
        </authorList>
    </citation>
    <scope>NUCLEOTIDE SEQUENCE [LARGE SCALE GENOMIC DNA]</scope>
</reference>